<dbReference type="EMBL" id="SOAW01000001">
    <property type="protein sequence ID" value="TDT32710.1"/>
    <property type="molecule type" value="Genomic_DNA"/>
</dbReference>
<dbReference type="InterPro" id="IPR029050">
    <property type="entry name" value="Immunoprotect_excell_Ig-like"/>
</dbReference>
<feature type="region of interest" description="Disordered" evidence="2">
    <location>
        <begin position="1"/>
        <end position="52"/>
    </location>
</feature>
<feature type="compositionally biased region" description="Pro residues" evidence="2">
    <location>
        <begin position="1"/>
        <end position="16"/>
    </location>
</feature>
<dbReference type="InterPro" id="IPR029051">
    <property type="entry name" value="DUF4352"/>
</dbReference>
<keyword evidence="5" id="KW-1185">Reference proteome</keyword>
<evidence type="ECO:0000313" key="5">
    <source>
        <dbReference type="Proteomes" id="UP000295371"/>
    </source>
</evidence>
<reference evidence="4 5" key="1">
    <citation type="submission" date="2019-03" db="EMBL/GenBank/DDBJ databases">
        <title>Genomic Encyclopedia of Archaeal and Bacterial Type Strains, Phase II (KMG-II): from individual species to whole genera.</title>
        <authorList>
            <person name="Goeker M."/>
        </authorList>
    </citation>
    <scope>NUCLEOTIDE SEQUENCE [LARGE SCALE GENOMIC DNA]</scope>
    <source>
        <strain evidence="4 5">DSM 24323</strain>
    </source>
</reference>
<accession>A0A4R7J5T7</accession>
<dbReference type="RefSeq" id="WP_133753317.1">
    <property type="nucleotide sequence ID" value="NZ_CP171129.1"/>
</dbReference>
<name>A0A4R7J5T7_9ACTN</name>
<feature type="compositionally biased region" description="Acidic residues" evidence="2">
    <location>
        <begin position="102"/>
        <end position="121"/>
    </location>
</feature>
<dbReference type="Pfam" id="PF11611">
    <property type="entry name" value="DUF4352"/>
    <property type="match status" value="1"/>
</dbReference>
<evidence type="ECO:0000256" key="2">
    <source>
        <dbReference type="SAM" id="MobiDB-lite"/>
    </source>
</evidence>
<organism evidence="4 5">
    <name type="scientific">Naumannella halotolerans</name>
    <dbReference type="NCBI Taxonomy" id="993414"/>
    <lineage>
        <taxon>Bacteria</taxon>
        <taxon>Bacillati</taxon>
        <taxon>Actinomycetota</taxon>
        <taxon>Actinomycetes</taxon>
        <taxon>Propionibacteriales</taxon>
        <taxon>Propionibacteriaceae</taxon>
        <taxon>Naumannella</taxon>
    </lineage>
</organism>
<keyword evidence="1" id="KW-0732">Signal</keyword>
<dbReference type="AlphaFoldDB" id="A0A4R7J5T7"/>
<sequence>MRFNPPPNWPQPPAGWQPPQGWKPDPAWGPAPEGWQLWVNDDQPAASPQPAAKKSWFGRHKVLTGLGIGVIAVVGLTAVAGGGEDSPTASPPADTSGLADADSGEAEAAVDADTEGTDAEAEAPTQEESLAGIGDTVSGGGMDFTVNGIECGETTLGSEYLSTEAQGEFCILDVSITNTGDTAAYVSTGTQYLYDADGKEYSASTEAGMYYEDGEILLEEINPGNTVDGAIIFDVPEGTTPTEASLGGGLLGGDARVSLK</sequence>
<evidence type="ECO:0000256" key="1">
    <source>
        <dbReference type="ARBA" id="ARBA00022729"/>
    </source>
</evidence>
<dbReference type="Gene3D" id="2.60.40.1240">
    <property type="match status" value="1"/>
</dbReference>
<feature type="region of interest" description="Disordered" evidence="2">
    <location>
        <begin position="83"/>
        <end position="126"/>
    </location>
</feature>
<dbReference type="Proteomes" id="UP000295371">
    <property type="component" value="Unassembled WGS sequence"/>
</dbReference>
<gene>
    <name evidence="4" type="ORF">CLV29_0295</name>
</gene>
<proteinExistence type="predicted"/>
<feature type="compositionally biased region" description="Low complexity" evidence="2">
    <location>
        <begin position="41"/>
        <end position="52"/>
    </location>
</feature>
<evidence type="ECO:0000313" key="4">
    <source>
        <dbReference type="EMBL" id="TDT32710.1"/>
    </source>
</evidence>
<feature type="domain" description="DUF4352" evidence="3">
    <location>
        <begin position="132"/>
        <end position="245"/>
    </location>
</feature>
<dbReference type="OrthoDB" id="3430849at2"/>
<evidence type="ECO:0000259" key="3">
    <source>
        <dbReference type="Pfam" id="PF11611"/>
    </source>
</evidence>
<protein>
    <submittedName>
        <fullName evidence="4">Uncharacterized protein DUF4352</fullName>
    </submittedName>
</protein>
<comment type="caution">
    <text evidence="4">The sequence shown here is derived from an EMBL/GenBank/DDBJ whole genome shotgun (WGS) entry which is preliminary data.</text>
</comment>